<dbReference type="InterPro" id="IPR007444">
    <property type="entry name" value="Glucan_biosyn_MdoG_C"/>
</dbReference>
<dbReference type="SUPFAM" id="SSF74650">
    <property type="entry name" value="Galactose mutarotase-like"/>
    <property type="match status" value="1"/>
</dbReference>
<dbReference type="InterPro" id="IPR006311">
    <property type="entry name" value="TAT_signal"/>
</dbReference>
<keyword evidence="4" id="KW-0732">Signal</keyword>
<dbReference type="EMBL" id="UGSK01000001">
    <property type="protein sequence ID" value="SUB00897.1"/>
    <property type="molecule type" value="Genomic_DNA"/>
</dbReference>
<comment type="subcellular location">
    <subcellularLocation>
        <location evidence="1">Periplasm</location>
    </subcellularLocation>
</comment>
<dbReference type="InterPro" id="IPR011013">
    <property type="entry name" value="Gal_mutarotase_sf_dom"/>
</dbReference>
<proteinExistence type="inferred from homology"/>
<evidence type="ECO:0000313" key="7">
    <source>
        <dbReference type="EMBL" id="SUB00897.1"/>
    </source>
</evidence>
<organism evidence="7 8">
    <name type="scientific">Pannonibacter phragmitetus</name>
    <dbReference type="NCBI Taxonomy" id="121719"/>
    <lineage>
        <taxon>Bacteria</taxon>
        <taxon>Pseudomonadati</taxon>
        <taxon>Pseudomonadota</taxon>
        <taxon>Alphaproteobacteria</taxon>
        <taxon>Hyphomicrobiales</taxon>
        <taxon>Stappiaceae</taxon>
        <taxon>Pannonibacter</taxon>
    </lineage>
</organism>
<dbReference type="PROSITE" id="PS51318">
    <property type="entry name" value="TAT"/>
    <property type="match status" value="1"/>
</dbReference>
<dbReference type="InterPro" id="IPR014438">
    <property type="entry name" value="Glucan_biosyn_MdoG/MdoD"/>
</dbReference>
<evidence type="ECO:0000259" key="6">
    <source>
        <dbReference type="Pfam" id="PF04349"/>
    </source>
</evidence>
<dbReference type="GO" id="GO:0030246">
    <property type="term" value="F:carbohydrate binding"/>
    <property type="evidence" value="ECO:0007669"/>
    <property type="project" value="InterPro"/>
</dbReference>
<evidence type="ECO:0000256" key="2">
    <source>
        <dbReference type="ARBA" id="ARBA00005001"/>
    </source>
</evidence>
<dbReference type="InterPro" id="IPR014718">
    <property type="entry name" value="GH-type_carb-bd"/>
</dbReference>
<dbReference type="SUPFAM" id="SSF81296">
    <property type="entry name" value="E set domains"/>
    <property type="match status" value="1"/>
</dbReference>
<dbReference type="GO" id="GO:0051274">
    <property type="term" value="P:beta-glucan biosynthetic process"/>
    <property type="evidence" value="ECO:0007669"/>
    <property type="project" value="TreeGrafter"/>
</dbReference>
<dbReference type="AlphaFoldDB" id="A0A378ZUN3"/>
<dbReference type="InterPro" id="IPR013783">
    <property type="entry name" value="Ig-like_fold"/>
</dbReference>
<feature type="domain" description="Glucan biosynthesis periplasmic MdoG C-terminal" evidence="6">
    <location>
        <begin position="64"/>
        <end position="543"/>
    </location>
</feature>
<reference evidence="7 8" key="1">
    <citation type="submission" date="2018-06" db="EMBL/GenBank/DDBJ databases">
        <authorList>
            <consortium name="Pathogen Informatics"/>
            <person name="Doyle S."/>
        </authorList>
    </citation>
    <scope>NUCLEOTIDE SEQUENCE [LARGE SCALE GENOMIC DNA]</scope>
    <source>
        <strain evidence="7 8">NCTC13350</strain>
    </source>
</reference>
<dbReference type="UniPathway" id="UPA00637"/>
<dbReference type="Pfam" id="PF04349">
    <property type="entry name" value="MdoG"/>
    <property type="match status" value="1"/>
</dbReference>
<accession>A0A378ZUN3</accession>
<evidence type="ECO:0000256" key="3">
    <source>
        <dbReference type="ARBA" id="ARBA00009284"/>
    </source>
</evidence>
<dbReference type="Gene3D" id="2.60.40.10">
    <property type="entry name" value="Immunoglobulins"/>
    <property type="match status" value="1"/>
</dbReference>
<dbReference type="Gene3D" id="2.70.98.10">
    <property type="match status" value="1"/>
</dbReference>
<keyword evidence="5" id="KW-0574">Periplasm</keyword>
<dbReference type="GO" id="GO:0003824">
    <property type="term" value="F:catalytic activity"/>
    <property type="evidence" value="ECO:0007669"/>
    <property type="project" value="InterPro"/>
</dbReference>
<evidence type="ECO:0000256" key="4">
    <source>
        <dbReference type="ARBA" id="ARBA00022729"/>
    </source>
</evidence>
<gene>
    <name evidence="7" type="primary">mdoG_1</name>
    <name evidence="7" type="ORF">NCTC13350_01824</name>
</gene>
<evidence type="ECO:0000313" key="8">
    <source>
        <dbReference type="Proteomes" id="UP000255000"/>
    </source>
</evidence>
<name>A0A378ZUN3_9HYPH</name>
<dbReference type="GO" id="GO:0030288">
    <property type="term" value="C:outer membrane-bounded periplasmic space"/>
    <property type="evidence" value="ECO:0007669"/>
    <property type="project" value="TreeGrafter"/>
</dbReference>
<dbReference type="PANTHER" id="PTHR30504:SF3">
    <property type="entry name" value="GLUCANS BIOSYNTHESIS PROTEIN D"/>
    <property type="match status" value="1"/>
</dbReference>
<dbReference type="FunFam" id="2.70.98.10:FF:000001">
    <property type="entry name" value="Glucans biosynthesis protein G"/>
    <property type="match status" value="1"/>
</dbReference>
<dbReference type="PANTHER" id="PTHR30504">
    <property type="entry name" value="GLUCANS BIOSYNTHESIS PROTEIN"/>
    <property type="match status" value="1"/>
</dbReference>
<comment type="pathway">
    <text evidence="2">Glycan metabolism; osmoregulated periplasmic glucan (OPG) biosynthesis.</text>
</comment>
<evidence type="ECO:0000256" key="1">
    <source>
        <dbReference type="ARBA" id="ARBA00004418"/>
    </source>
</evidence>
<dbReference type="PIRSF" id="PIRSF006281">
    <property type="entry name" value="MdoG"/>
    <property type="match status" value="1"/>
</dbReference>
<dbReference type="InterPro" id="IPR014756">
    <property type="entry name" value="Ig_E-set"/>
</dbReference>
<dbReference type="Proteomes" id="UP000255000">
    <property type="component" value="Unassembled WGS sequence"/>
</dbReference>
<comment type="similarity">
    <text evidence="3">Belongs to the OpgD/OpgG family.</text>
</comment>
<protein>
    <submittedName>
        <fullName evidence="7">Glucans biosynthesis protein G</fullName>
    </submittedName>
</protein>
<evidence type="ECO:0000256" key="5">
    <source>
        <dbReference type="ARBA" id="ARBA00022764"/>
    </source>
</evidence>
<sequence length="547" mass="61454">MCDIQGLPASLVTHSPRAIDVIDRRKFLVTSSLCLGSLAGALGLTPGVAFAQDSGAAAPAAPAFSFDAMVEQMRQKAREAYQESAAELPERFATLDYDQYRAIRFRPDKAVWRDAGVNYEMQAFPPGGLYSTPVQIYEVDGPNLRELHFTGADFEYREPLNASDFEGQDLPGVAGFRLHYPLNRPEYKDELIAFLGSSYFRALGKGSIYGLSARGLAIDTAAGRPEEFPRFTRFFIERPQPGQNSLKIWAELESERVTGGYAFVVTPGINTEVEVDARIFLRGDVDRLGIAPLTSMYLYGENDRLGFDDFRPEVHDSDGLLILQASGERQWRPLVNPRHLALSFFSAEKPQGFGLIQRDRNFENYQDTEAKYERRPSLWIEPLDDWGKGHVMLAEIPSQKEIHDNIAAFWIPSEPAKAGAELRFRYRMYWGREPEPGTELAQITDTRTGHGGSAASDYDSALRKFVVEFKGGPLLSIGGDAALEPKLWAQNAEVRNPQLQQLQPGHWRFIFDLYREDANQPSEMSLSLSLNGKAVTETWMYQWNKTV</sequence>